<dbReference type="EMBL" id="CP053383">
    <property type="protein sequence ID" value="QTP57910.1"/>
    <property type="molecule type" value="Genomic_DNA"/>
</dbReference>
<proteinExistence type="predicted"/>
<dbReference type="PANTHER" id="PTHR36440">
    <property type="entry name" value="PUTATIVE (AFU_ORTHOLOGUE AFUA_8G07350)-RELATED"/>
    <property type="match status" value="1"/>
</dbReference>
<protein>
    <submittedName>
        <fullName evidence="2">Cupin domain-containing protein</fullName>
    </submittedName>
</protein>
<evidence type="ECO:0000313" key="3">
    <source>
        <dbReference type="Proteomes" id="UP000671845"/>
    </source>
</evidence>
<evidence type="ECO:0000259" key="1">
    <source>
        <dbReference type="Pfam" id="PF07883"/>
    </source>
</evidence>
<evidence type="ECO:0000313" key="2">
    <source>
        <dbReference type="EMBL" id="QTP57910.1"/>
    </source>
</evidence>
<dbReference type="Gene3D" id="2.60.120.10">
    <property type="entry name" value="Jelly Rolls"/>
    <property type="match status" value="1"/>
</dbReference>
<dbReference type="SUPFAM" id="SSF51182">
    <property type="entry name" value="RmlC-like cupins"/>
    <property type="match status" value="1"/>
</dbReference>
<dbReference type="PANTHER" id="PTHR36440:SF1">
    <property type="entry name" value="PUTATIVE (AFU_ORTHOLOGUE AFUA_8G07350)-RELATED"/>
    <property type="match status" value="1"/>
</dbReference>
<dbReference type="Pfam" id="PF07883">
    <property type="entry name" value="Cupin_2"/>
    <property type="match status" value="1"/>
</dbReference>
<organism evidence="2 3">
    <name type="scientific">Halomonas sulfidivorans</name>
    <dbReference type="NCBI Taxonomy" id="2733488"/>
    <lineage>
        <taxon>Bacteria</taxon>
        <taxon>Pseudomonadati</taxon>
        <taxon>Pseudomonadota</taxon>
        <taxon>Gammaproteobacteria</taxon>
        <taxon>Oceanospirillales</taxon>
        <taxon>Halomonadaceae</taxon>
        <taxon>Halomonas</taxon>
    </lineage>
</organism>
<dbReference type="Proteomes" id="UP000671845">
    <property type="component" value="Chromosome"/>
</dbReference>
<dbReference type="InterPro" id="IPR013096">
    <property type="entry name" value="Cupin_2"/>
</dbReference>
<dbReference type="InterPro" id="IPR053146">
    <property type="entry name" value="QDO-like"/>
</dbReference>
<reference evidence="2 3" key="1">
    <citation type="journal article" date="2021" name="Front. Microbiol.">
        <title>Aerobic Denitrification and Heterotrophic Sulfur Oxidation in the Genus Halomonas Revealed by Six Novel Species Characterizations and Genome-Based Analysis.</title>
        <authorList>
            <person name="Wang L."/>
            <person name="Shao Z."/>
        </authorList>
    </citation>
    <scope>NUCLEOTIDE SEQUENCE [LARGE SCALE GENOMIC DNA]</scope>
    <source>
        <strain evidence="2 3">MCCC 1A13718</strain>
    </source>
</reference>
<accession>A0ABX7WC84</accession>
<sequence>MTSESIASTRSPIVLAPGAGRGYPMGRITALFKADGSETDNRYSISEWWLEPKTKGPGAHCHDEDDVFYVLAGTMSFLLETEWIDASAGSFVLVPGGTTHDFENRSPERAGVLNFSAPGGFEPNMPAISQWFAQYPPGDTDG</sequence>
<keyword evidence="3" id="KW-1185">Reference proteome</keyword>
<dbReference type="InterPro" id="IPR014710">
    <property type="entry name" value="RmlC-like_jellyroll"/>
</dbReference>
<feature type="domain" description="Cupin type-2" evidence="1">
    <location>
        <begin position="50"/>
        <end position="113"/>
    </location>
</feature>
<dbReference type="InterPro" id="IPR011051">
    <property type="entry name" value="RmlC_Cupin_sf"/>
</dbReference>
<name>A0ABX7WC84_9GAMM</name>
<gene>
    <name evidence="2" type="ORF">HNO53_03690</name>
</gene>